<dbReference type="AlphaFoldDB" id="A0A401WCQ8"/>
<dbReference type="RefSeq" id="WP_125057299.1">
    <property type="nucleotide sequence ID" value="NZ_BHZD01000001.1"/>
</dbReference>
<dbReference type="EMBL" id="BHZD01000001">
    <property type="protein sequence ID" value="GCD47113.1"/>
    <property type="molecule type" value="Genomic_DNA"/>
</dbReference>
<name>A0A401WCQ8_STREY</name>
<proteinExistence type="predicted"/>
<feature type="compositionally biased region" description="Basic and acidic residues" evidence="1">
    <location>
        <begin position="1"/>
        <end position="11"/>
    </location>
</feature>
<evidence type="ECO:0000256" key="1">
    <source>
        <dbReference type="SAM" id="MobiDB-lite"/>
    </source>
</evidence>
<feature type="region of interest" description="Disordered" evidence="1">
    <location>
        <begin position="1"/>
        <end position="23"/>
    </location>
</feature>
<evidence type="ECO:0000313" key="2">
    <source>
        <dbReference type="EMBL" id="GCD47113.1"/>
    </source>
</evidence>
<evidence type="ECO:0000313" key="3">
    <source>
        <dbReference type="Proteomes" id="UP000286746"/>
    </source>
</evidence>
<organism evidence="2 3">
    <name type="scientific">Streptomyces paromomycinus</name>
    <name type="common">Streptomyces rimosus subsp. paromomycinus</name>
    <dbReference type="NCBI Taxonomy" id="92743"/>
    <lineage>
        <taxon>Bacteria</taxon>
        <taxon>Bacillati</taxon>
        <taxon>Actinomycetota</taxon>
        <taxon>Actinomycetes</taxon>
        <taxon>Kitasatosporales</taxon>
        <taxon>Streptomycetaceae</taxon>
        <taxon>Streptomyces</taxon>
    </lineage>
</organism>
<gene>
    <name evidence="2" type="ORF">GKJPGBOP_06870</name>
</gene>
<accession>A0A401WCQ8</accession>
<reference evidence="2 3" key="1">
    <citation type="submission" date="2018-11" db="EMBL/GenBank/DDBJ databases">
        <title>Whole genome sequence of Streptomyces paromomycinus NBRC 15454(T).</title>
        <authorList>
            <person name="Komaki H."/>
            <person name="Tamura T."/>
        </authorList>
    </citation>
    <scope>NUCLEOTIDE SEQUENCE [LARGE SCALE GENOMIC DNA]</scope>
    <source>
        <strain evidence="2 3">NBRC 15454</strain>
    </source>
</reference>
<protein>
    <submittedName>
        <fullName evidence="2">Uncharacterized protein</fullName>
    </submittedName>
</protein>
<keyword evidence="3" id="KW-1185">Reference proteome</keyword>
<dbReference type="Proteomes" id="UP000286746">
    <property type="component" value="Unassembled WGS sequence"/>
</dbReference>
<sequence length="69" mass="7283">MQPTRRDEEAGRSGLPRPARHTANLHAAVRVPDLAAPYRLISEDLTGLGEDLTVLGIAGVEAVIVARAA</sequence>
<comment type="caution">
    <text evidence="2">The sequence shown here is derived from an EMBL/GenBank/DDBJ whole genome shotgun (WGS) entry which is preliminary data.</text>
</comment>